<comment type="caution">
    <text evidence="1">The sequence shown here is derived from an EMBL/GenBank/DDBJ whole genome shotgun (WGS) entry which is preliminary data.</text>
</comment>
<dbReference type="AlphaFoldDB" id="A0A9D4ZZ51"/>
<keyword evidence="2" id="KW-1185">Reference proteome</keyword>
<dbReference type="EMBL" id="JAMSHJ010000007">
    <property type="protein sequence ID" value="KAI5389826.1"/>
    <property type="molecule type" value="Genomic_DNA"/>
</dbReference>
<evidence type="ECO:0000313" key="2">
    <source>
        <dbReference type="Proteomes" id="UP001058974"/>
    </source>
</evidence>
<sequence>MHRLLCEYNHYEHDHDRCRVSTVNPKGCRQVRKDIQEMLDEGVIEILQNCDGDDEVNVISPVFRIPEPVVIRWERGAPSLYLFVNIADVNGLTRSGRVFSVPPKPQIDTRRDDIVDCVVRPVGNYVVSPNSALVASRPAAAVKTHVPTGQNGIMK</sequence>
<protein>
    <submittedName>
        <fullName evidence="1">Uncharacterized protein</fullName>
    </submittedName>
</protein>
<name>A0A9D4ZZ51_PEA</name>
<evidence type="ECO:0000313" key="1">
    <source>
        <dbReference type="EMBL" id="KAI5389826.1"/>
    </source>
</evidence>
<dbReference type="Proteomes" id="UP001058974">
    <property type="component" value="Chromosome 7"/>
</dbReference>
<organism evidence="1 2">
    <name type="scientific">Pisum sativum</name>
    <name type="common">Garden pea</name>
    <name type="synonym">Lathyrus oleraceus</name>
    <dbReference type="NCBI Taxonomy" id="3888"/>
    <lineage>
        <taxon>Eukaryota</taxon>
        <taxon>Viridiplantae</taxon>
        <taxon>Streptophyta</taxon>
        <taxon>Embryophyta</taxon>
        <taxon>Tracheophyta</taxon>
        <taxon>Spermatophyta</taxon>
        <taxon>Magnoliopsida</taxon>
        <taxon>eudicotyledons</taxon>
        <taxon>Gunneridae</taxon>
        <taxon>Pentapetalae</taxon>
        <taxon>rosids</taxon>
        <taxon>fabids</taxon>
        <taxon>Fabales</taxon>
        <taxon>Fabaceae</taxon>
        <taxon>Papilionoideae</taxon>
        <taxon>50 kb inversion clade</taxon>
        <taxon>NPAAA clade</taxon>
        <taxon>Hologalegina</taxon>
        <taxon>IRL clade</taxon>
        <taxon>Fabeae</taxon>
        <taxon>Lathyrus</taxon>
    </lineage>
</organism>
<gene>
    <name evidence="1" type="ORF">KIW84_075219</name>
</gene>
<dbReference type="Gramene" id="Psat07G0521900-T1">
    <property type="protein sequence ID" value="KAI5389826.1"/>
    <property type="gene ID" value="KIW84_075219"/>
</dbReference>
<accession>A0A9D4ZZ51</accession>
<reference evidence="1 2" key="1">
    <citation type="journal article" date="2022" name="Nat. Genet.">
        <title>Improved pea reference genome and pan-genome highlight genomic features and evolutionary characteristics.</title>
        <authorList>
            <person name="Yang T."/>
            <person name="Liu R."/>
            <person name="Luo Y."/>
            <person name="Hu S."/>
            <person name="Wang D."/>
            <person name="Wang C."/>
            <person name="Pandey M.K."/>
            <person name="Ge S."/>
            <person name="Xu Q."/>
            <person name="Li N."/>
            <person name="Li G."/>
            <person name="Huang Y."/>
            <person name="Saxena R.K."/>
            <person name="Ji Y."/>
            <person name="Li M."/>
            <person name="Yan X."/>
            <person name="He Y."/>
            <person name="Liu Y."/>
            <person name="Wang X."/>
            <person name="Xiang C."/>
            <person name="Varshney R.K."/>
            <person name="Ding H."/>
            <person name="Gao S."/>
            <person name="Zong X."/>
        </authorList>
    </citation>
    <scope>NUCLEOTIDE SEQUENCE [LARGE SCALE GENOMIC DNA]</scope>
    <source>
        <strain evidence="1 2">cv. Zhongwan 6</strain>
    </source>
</reference>
<proteinExistence type="predicted"/>